<evidence type="ECO:0000313" key="3">
    <source>
        <dbReference type="WBParaSite" id="ACRNAN_scaffold9612.g8609.t1"/>
    </source>
</evidence>
<dbReference type="GO" id="GO:0005525">
    <property type="term" value="F:GTP binding"/>
    <property type="evidence" value="ECO:0007669"/>
    <property type="project" value="InterPro"/>
</dbReference>
<reference evidence="3" key="1">
    <citation type="submission" date="2022-11" db="UniProtKB">
        <authorList>
            <consortium name="WormBaseParasite"/>
        </authorList>
    </citation>
    <scope>IDENTIFICATION</scope>
</reference>
<dbReference type="FunFam" id="3.40.50.300:FF:000886">
    <property type="entry name" value="Putative GTP-binding protein 6"/>
    <property type="match status" value="1"/>
</dbReference>
<dbReference type="InterPro" id="IPR016496">
    <property type="entry name" value="GTPase_HflX"/>
</dbReference>
<feature type="domain" description="Hflx-type G" evidence="1">
    <location>
        <begin position="57"/>
        <end position="233"/>
    </location>
</feature>
<protein>
    <submittedName>
        <fullName evidence="3">Hflx-type G domain-containing protein</fullName>
    </submittedName>
</protein>
<dbReference type="InterPro" id="IPR006073">
    <property type="entry name" value="GTP-bd"/>
</dbReference>
<dbReference type="PROSITE" id="PS51705">
    <property type="entry name" value="G_HFLX"/>
    <property type="match status" value="1"/>
</dbReference>
<dbReference type="AlphaFoldDB" id="A0A914ENY3"/>
<name>A0A914ENY3_9BILA</name>
<dbReference type="WBParaSite" id="ACRNAN_scaffold9612.g8609.t1">
    <property type="protein sequence ID" value="ACRNAN_scaffold9612.g8609.t1"/>
    <property type="gene ID" value="ACRNAN_scaffold9612.g8609"/>
</dbReference>
<dbReference type="PRINTS" id="PR00326">
    <property type="entry name" value="GTP1OBG"/>
</dbReference>
<dbReference type="PANTHER" id="PTHR10229">
    <property type="entry name" value="GTP-BINDING PROTEIN HFLX"/>
    <property type="match status" value="1"/>
</dbReference>
<dbReference type="Pfam" id="PF01926">
    <property type="entry name" value="MMR_HSR1"/>
    <property type="match status" value="1"/>
</dbReference>
<dbReference type="SUPFAM" id="SSF52540">
    <property type="entry name" value="P-loop containing nucleoside triphosphate hydrolases"/>
    <property type="match status" value="1"/>
</dbReference>
<dbReference type="GO" id="GO:0043022">
    <property type="term" value="F:ribosome binding"/>
    <property type="evidence" value="ECO:0007669"/>
    <property type="project" value="TreeGrafter"/>
</dbReference>
<evidence type="ECO:0000313" key="2">
    <source>
        <dbReference type="Proteomes" id="UP000887540"/>
    </source>
</evidence>
<dbReference type="GO" id="GO:0005737">
    <property type="term" value="C:cytoplasm"/>
    <property type="evidence" value="ECO:0007669"/>
    <property type="project" value="TreeGrafter"/>
</dbReference>
<dbReference type="PANTHER" id="PTHR10229:SF0">
    <property type="entry name" value="GTP-BINDING PROTEIN 6-RELATED"/>
    <property type="match status" value="1"/>
</dbReference>
<evidence type="ECO:0000259" key="1">
    <source>
        <dbReference type="PROSITE" id="PS51705"/>
    </source>
</evidence>
<sequence length="300" mass="34225">MLHLENVEQLSGSKADQFEILRSREQTLEKQIKRAIRSKEKNLEEIRKSDRGLTKTCIVAVVGYTNAGKTTFIQSLTKAEDVKGEDRLFATLDTSLHPTFLPSRNRIFLADTIGFISNLPIQLFASFSATLSHVVNADIIIHVIDVSHLDCVQQRIEVLETLKNLKIDPTTHRIIEVGNKVDRIENLEQVHHTFQFSKKVEFPPPNLMLISCQTGLGFMDLIQSLDKHVMDITQSRMRRIKLRLNSPGIEYLYANKLVGKKPVASECDNFLVFDVVMNDNQFEKFQAFLGKELKLKKSTD</sequence>
<proteinExistence type="predicted"/>
<dbReference type="InterPro" id="IPR030394">
    <property type="entry name" value="G_HFLX_dom"/>
</dbReference>
<dbReference type="Proteomes" id="UP000887540">
    <property type="component" value="Unplaced"/>
</dbReference>
<keyword evidence="2" id="KW-1185">Reference proteome</keyword>
<dbReference type="InterPro" id="IPR027417">
    <property type="entry name" value="P-loop_NTPase"/>
</dbReference>
<organism evidence="2 3">
    <name type="scientific">Acrobeloides nanus</name>
    <dbReference type="NCBI Taxonomy" id="290746"/>
    <lineage>
        <taxon>Eukaryota</taxon>
        <taxon>Metazoa</taxon>
        <taxon>Ecdysozoa</taxon>
        <taxon>Nematoda</taxon>
        <taxon>Chromadorea</taxon>
        <taxon>Rhabditida</taxon>
        <taxon>Tylenchina</taxon>
        <taxon>Cephalobomorpha</taxon>
        <taxon>Cephaloboidea</taxon>
        <taxon>Cephalobidae</taxon>
        <taxon>Acrobeloides</taxon>
    </lineage>
</organism>
<accession>A0A914ENY3</accession>
<dbReference type="Gene3D" id="3.40.50.300">
    <property type="entry name" value="P-loop containing nucleotide triphosphate hydrolases"/>
    <property type="match status" value="1"/>
</dbReference>